<reference evidence="2" key="1">
    <citation type="submission" date="2024-07" db="EMBL/GenBank/DDBJ databases">
        <authorList>
            <person name="Yu S.T."/>
        </authorList>
    </citation>
    <scope>NUCLEOTIDE SEQUENCE</scope>
    <source>
        <strain evidence="2">R39</strain>
        <plasmid evidence="2">unnamed1</plasmid>
    </source>
</reference>
<dbReference type="RefSeq" id="WP_369228486.1">
    <property type="nucleotide sequence ID" value="NZ_CP163442.1"/>
</dbReference>
<sequence>MPACPDAGSGGRRARGKGGALDEVERDKSTLARAIMPKRVDSQSEWEWVVEDIEDLAPSEF</sequence>
<evidence type="ECO:0000256" key="1">
    <source>
        <dbReference type="SAM" id="MobiDB-lite"/>
    </source>
</evidence>
<accession>A0AB39R292</accession>
<dbReference type="AlphaFoldDB" id="A0AB39R292"/>
<geneLocation type="plasmid" evidence="2">
    <name>unnamed1</name>
</geneLocation>
<gene>
    <name evidence="2" type="ORF">AB5J52_48450</name>
</gene>
<proteinExistence type="predicted"/>
<evidence type="ECO:0000313" key="2">
    <source>
        <dbReference type="EMBL" id="XDQ49963.1"/>
    </source>
</evidence>
<protein>
    <submittedName>
        <fullName evidence="2">Uncharacterized protein</fullName>
    </submittedName>
</protein>
<dbReference type="EMBL" id="CP163442">
    <property type="protein sequence ID" value="XDQ49963.1"/>
    <property type="molecule type" value="Genomic_DNA"/>
</dbReference>
<keyword evidence="2" id="KW-0614">Plasmid</keyword>
<organism evidence="2">
    <name type="scientific">Streptomyces sp. R39</name>
    <dbReference type="NCBI Taxonomy" id="3238631"/>
    <lineage>
        <taxon>Bacteria</taxon>
        <taxon>Bacillati</taxon>
        <taxon>Actinomycetota</taxon>
        <taxon>Actinomycetes</taxon>
        <taxon>Kitasatosporales</taxon>
        <taxon>Streptomycetaceae</taxon>
        <taxon>Streptomyces</taxon>
    </lineage>
</organism>
<name>A0AB39R292_9ACTN</name>
<feature type="region of interest" description="Disordered" evidence="1">
    <location>
        <begin position="1"/>
        <end position="25"/>
    </location>
</feature>